<dbReference type="PANTHER" id="PTHR44129">
    <property type="entry name" value="WD REPEAT-CONTAINING PROTEIN POP1"/>
    <property type="match status" value="1"/>
</dbReference>
<dbReference type="PROSITE" id="PS00678">
    <property type="entry name" value="WD_REPEATS_1"/>
    <property type="match status" value="1"/>
</dbReference>
<comment type="caution">
    <text evidence="7">The sequence shown here is derived from an EMBL/GenBank/DDBJ whole genome shotgun (WGS) entry which is preliminary data.</text>
</comment>
<evidence type="ECO:0000256" key="5">
    <source>
        <dbReference type="SAM" id="MobiDB-lite"/>
    </source>
</evidence>
<dbReference type="Proteomes" id="UP000692954">
    <property type="component" value="Unassembled WGS sequence"/>
</dbReference>
<feature type="coiled-coil region" evidence="4">
    <location>
        <begin position="782"/>
        <end position="832"/>
    </location>
</feature>
<dbReference type="PROSITE" id="PS50294">
    <property type="entry name" value="WD_REPEATS_REGION"/>
    <property type="match status" value="4"/>
</dbReference>
<dbReference type="Pfam" id="PF05729">
    <property type="entry name" value="NACHT"/>
    <property type="match status" value="1"/>
</dbReference>
<keyword evidence="2" id="KW-0677">Repeat</keyword>
<dbReference type="InterPro" id="IPR007111">
    <property type="entry name" value="NACHT_NTPase"/>
</dbReference>
<evidence type="ECO:0000313" key="8">
    <source>
        <dbReference type="Proteomes" id="UP000692954"/>
    </source>
</evidence>
<feature type="coiled-coil region" evidence="4">
    <location>
        <begin position="1144"/>
        <end position="1239"/>
    </location>
</feature>
<name>A0A8S1PCS1_9CILI</name>
<gene>
    <name evidence="7" type="ORF">PSON_ATCC_30995.1.T0740004</name>
</gene>
<keyword evidence="4" id="KW-0175">Coiled coil</keyword>
<feature type="repeat" description="WD" evidence="3">
    <location>
        <begin position="3279"/>
        <end position="3320"/>
    </location>
</feature>
<evidence type="ECO:0000256" key="4">
    <source>
        <dbReference type="SAM" id="Coils"/>
    </source>
</evidence>
<feature type="repeat" description="WD" evidence="3">
    <location>
        <begin position="2087"/>
        <end position="2128"/>
    </location>
</feature>
<evidence type="ECO:0000256" key="3">
    <source>
        <dbReference type="PROSITE-ProRule" id="PRU00221"/>
    </source>
</evidence>
<protein>
    <recommendedName>
        <fullName evidence="6">NACHT domain-containing protein</fullName>
    </recommendedName>
</protein>
<dbReference type="EMBL" id="CAJJDN010000074">
    <property type="protein sequence ID" value="CAD8100388.1"/>
    <property type="molecule type" value="Genomic_DNA"/>
</dbReference>
<feature type="repeat" description="WD" evidence="3">
    <location>
        <begin position="2045"/>
        <end position="2086"/>
    </location>
</feature>
<feature type="repeat" description="WD" evidence="3">
    <location>
        <begin position="3190"/>
        <end position="3231"/>
    </location>
</feature>
<dbReference type="Pfam" id="PF00400">
    <property type="entry name" value="WD40"/>
    <property type="match status" value="4"/>
</dbReference>
<keyword evidence="1 3" id="KW-0853">WD repeat</keyword>
<evidence type="ECO:0000256" key="2">
    <source>
        <dbReference type="ARBA" id="ARBA00022737"/>
    </source>
</evidence>
<dbReference type="InterPro" id="IPR001680">
    <property type="entry name" value="WD40_rpt"/>
</dbReference>
<dbReference type="PROSITE" id="PS50082">
    <property type="entry name" value="WD_REPEATS_2"/>
    <property type="match status" value="4"/>
</dbReference>
<keyword evidence="8" id="KW-1185">Reference proteome</keyword>
<accession>A0A8S1PCS1</accession>
<reference evidence="7" key="1">
    <citation type="submission" date="2021-01" db="EMBL/GenBank/DDBJ databases">
        <authorList>
            <consortium name="Genoscope - CEA"/>
            <person name="William W."/>
        </authorList>
    </citation>
    <scope>NUCLEOTIDE SEQUENCE</scope>
</reference>
<evidence type="ECO:0000259" key="6">
    <source>
        <dbReference type="Pfam" id="PF05729"/>
    </source>
</evidence>
<dbReference type="InterPro" id="IPR019775">
    <property type="entry name" value="WD40_repeat_CS"/>
</dbReference>
<feature type="region of interest" description="Disordered" evidence="5">
    <location>
        <begin position="876"/>
        <end position="901"/>
    </location>
</feature>
<dbReference type="OrthoDB" id="10250769at2759"/>
<sequence length="4235" mass="499951">MENLFMKSQNFDFNLAKNKINIENVIPQLLSTMDFKTSDFKLNQVSLIKLRGGGCGTSQPEKNIMEQLEIDQNLKMSSQLPQNFQTNLNDSLNFIVEGAKQIGDTNQRNTVIMKIQWFIHNREHLNYFNIDKRETSKNYELIQGNFLKLLTVLTTHLRSSGFFCQQILQICNELLRILYAFQLDNPKRFFDDDVKQEYLQYLQDFNIQLDIEQSNVWKTGIEFELIMMKIMIMNSKSNSTEGKDKLLDIFKQVAISIASFSPSENLFQSVVNGFQYLIKKGMEKKLYPIEVYQTYYLFQLIKWSIIRQLKSKQSVYKQIEQLKNAFQKYILDSENWILHFSWIQMITDIIAYRPIINKSILFNKQEPSKQFILWNSLIENNLINIVSYNKNEAIMNLFQDQERKMLSFELSNFLENYGKKKFLLFSQFLLQGDLIKTINHWDYYKEFSLKKKEKKKHEDYDIILASHELEILQTLIFNFKSQKDTILSNYSRILQQFETFFKEPSQIMIEVIKDDQYVSLEQFLEAYKKLILLSNYIYQLAKFEVAKINMLKPYLTEFQNNTTFKDSEQLKFLKNSLQRIEDFNKNQINQLITQFLNYFLIAIKFTSSTYELIQFLDTKQSTDLVNILDSFQVNQFEKLYVSFEIQFDQFTFELNMFKDSFIQLIEKKEANQIKTISIPSYNISEIIDYISQGKWINTILKNLLFQEYFSKFSLFESQLITLQDVKENYVNCKFCITTLKFLKKFFQLQDQEIRSIFSQINQQKSKQEIKQENLSVKQVFLQNILEQQRQKVDEIINQINEKGFKVGCKALVDQIQSDITLYKEEIQKIQINKQSQDISQFFLESQFVLLTVINEPNKVQILKELLANYDRKLSQVGQKDESNKNSESNQKNNEQNNQKEEIQIDDKKKCLQILNESYKYFKSFEKLLRLGLVLIHQQRNICTSNLKQEQSQTELQKKQSNEEQKIKPYIESLMKKRNEYFSEEKQAQIKMLIQFLIDQTNNKQFDPVYLKLEEFIKFFQLFFNDNSSYVGDLANQKNMKADKINDSVWKDIQNAYKETKEKILDSLDYKPDYKVREGLVYNLIKLQQTVQEQQINSFSSKYISYMWVFEKDQKVRSLLKNKELIEFQKQLFAQNLDNLQISIKDELKSRIQKLDNLQQQIKLEGNQQKREQIQLLLKNTYDELDESLENISEMSEAMDINLIFLKDISKDVKQIKVQIDSLQESINQVGDDIRKLRGKSYKELLDIRKQKILQQSKLNDVDSVYVQLHTIEYDPITGENILSEGKQTTQLMVQQWNDPNGEVNEFIWEYEILREKEQVEAEKEIEIEDKIQQKELKDVMLISGYAGSGKSKAARKIEEFLWLQEGIHSKWIPIFVSLPTLKNPKYNLFEQALESENYQFDQYQIREFKDAIQARKEKILLILDSYDEMKQDCIQQNLLMTNKLFQDLNIDKFNLNLKIIITTRKEILNSVGYQTWFYGQSLSTLKEVQLQNFNQKQQNQYINKYVELTIKRKIKEVYEFVKSISGYNFDLEEFLLIWGLISKQVHEIVQESKFSNLYGIFKNKQEVQIIQKLKTHKILEVLKEEQTTTLQKELLALWNPNQFKKSIESVQIQDLLTTPFMLEIVVQVLPNMIKMYKGSTIIKDIFIINFIKLKKQVSQSKSLIEFYRKEYNPFNQNERLRLVKFDIDQEFSRLNDEEQLSKIQKAEINETVDKLDKENFFQKYSIASILKSEGNNIIVDGYKVQLNPEDIDLVIMSLKMKKFTIFEFYESFINFYHLQQIQKQRELGKIQNYESFAFDIQQFSNSLAIDMTLRELSQINYKSQGKLDLKSNYKIERVVDDWLKQYFDMEDEYKKLIRTCILLTSKGSMHSFTHKSIQEFYVAKYIYDLLSSLNIKLDYNNSKYLNEEMEKYMAILQSSVFNDPKFNLSTDNFRNIISLIIEKILNDENIKYKLIEIVKLSKTHCYTSSASNSIYLLNQMNVYLGSQDFSQIELANTNISGLSFFNSDLSSSKFENVEINSCNFNFAQLSNVQWSNLICKEKPFLKGHTNRVVEVKFSPNGLYIASAGDENEIKLWNSQTYQLIQNLEGHTDSINTLSFSSDSSIIISGSNDYTIRNWDIRNLQNKITGVLIAKLNAQVLKVQISKDQKRLYVQDKHGLFQILNLKNEDLTLIDDEIFKLENKNKIRLFAFNPKNPIVSIAYSNQQIELIDYSTKNEEKPKIIQSPLLNQIRYMIFSPDGKYFAVASYHDVAVYDITQITIQMLSQFRFTNVRLITIQFDSTIKYLIIGTEDCIFQREIHQPKIESQEVQEKCLEIQISPDGQLAATIYENKIIIRNFQSDQLLYSQSFEFQPSEIKFSNDGTELSFLLNQGKIIKNFLIMNLNKFEIIYNLAWNNKIWNKLIISKRFEKMLVLFKLIETDQQEITGSLIIDRNKINQNLQNQILNLNIKKFCVKYNSWIIAYITSDSNSIIIYNLDKKKQIQEPLENEKKIIQNFSFSPIKNHLAAVYEQELLIWNLDLQPFGLQKRIKLNDFFISSMNYSPDGSRIGLIFENSFQIYNLIEDNFIIHQQKFQPKEIAFSIDNQQIGLITQKHEIFFFNENMNEKKLYNISKNKDFVFTPDQKCIITTYKNELILLDPSTLQNIDKKLMNINFDSVSFSQYTNIIVLQRDFIIELWNYQDNALKYIGSYLFDYSISQVEFVNDDQHLLILKKNSELILIELNFQQLQQIAIGQIDCGAFSLDGQIALNYESYLKIFNSEFQMINFLEFDLSFCKYLEFFEHKQNYILAVLRDKIVILDYLENKIISWPSSFEEGLIQSKLTLQDTLIMMQDENSVKVWDINDFNNIQLCMYQENIQSFFIYDEGKYGVGIRDGQVIRIKDIFNLNFVFPINQKEESDQLIINQESYLILTNSYKLLFYQRDNKQIFKFKDEVISFAYSEEKNLFAIFSRQNQIQLAEFLNGQFNVLYVFEEKVSNIDFVSLFLSKDGEQMIIKSEESFSVFQIKKKKNVFRKVFYLGLNDQISIIPNQAIAFQNQGTSTQKQYIALLMQNMKSFKIVDAQNLKQQVLIYSKDLSIFELGQNEEIYMNIGNKQTIIFDSIKLKVRIEENSKMNCKNILKSVGEDKFVYINDENKIILYTASTFSQSEIEITIDKITCIEYLPQQQWIAVSTDENAIIFCDLQAKNIVGSLKGHQKQINSMTVSPNGNVFASASDDKLIKLWNIQQNETSEVKQRHKYSISCLVFFEDGQTLASGSIKGLDEEVPIFLWDLVDKKLLNQLKGHTDTILCLEISFCEKQLISGSKNGTIIFWNVQYPQAAEILYYIDEFNLSINSLNISKKEPNFIILSNQNCIQKCNLKQIKKQDKRTLQLKNRFQEYQFLQADQFVYIDDKSKLKLLKLETQKQEVISTEGNKIIQIIPSKDCSQILCLQSNGYLSSYQKNKDAKWIKYYFNHLYTKHLFITPNQQLIFQLLNKSQDISSLKYQPIIIHDFNKFLSSSSEKEFLIEQQIMDDEIITFSQNLIIKFINNTITIQEISNQKIIQSFNNSQFTKNYKISYDYKYLACQSNNNSTQTFLQIWEIQNPNNFIQLKVLDQSLIEYEFSSKDSNKIYAIYKNGILMQWDVINQRVQILNVSFQLSNYIKFNFSTSLKYLLCYKDGNQIDVWQLENSEKYLEIDLIYRIGNIAFSKNDENFIVALPFQDQIILTNKIKQNHIDVIFNQSRELIIQFVNNEQKLIAMISRFLVLWQIDEQLNYQLIGYWQVLDDLLQSIQTNCFFDYDDQKQQIAINFENRIYVIKMIPTICMNSEDSFDHINDQRSVCFSPDSQYFINLTPYLKIYEVQNFKMLIESKDFQGQSASFQSNEILVIANNQEMHFINISKIDKLEEINKINYQNQIFDFALSLDYLLIQYKNENELFQQINVIPEMKSKKKKKKKKNIQIKMRDRDNQINQQVDCQDKLTKLYSKNNSLISIFYTFGKPQFSESGKYLVLNRWNNFSIINIQNIENHIFEQQHLLDQQIEHGQIFYSPDEEFIFLFTQNSIQLLNSKSLISIKNFPIDFLVKEIQISQNWKSFALMNETFVKIYLFKNQQEFELVQTINEKKHIFNCVALSPKGDLFLTGGQNKEDFTNSIQLWKLYQDSKLCINDLLSDQVKLLKFCPDGINFAAGFQDGSVNLFSINVKQLTHVSGSEQYKIFCYQSFAKQSLLQAQQCILSKQPKMQESIIQLLCQKGANQQ</sequence>
<dbReference type="SMART" id="SM00320">
    <property type="entry name" value="WD40"/>
    <property type="match status" value="10"/>
</dbReference>
<feature type="domain" description="NACHT" evidence="6">
    <location>
        <begin position="1338"/>
        <end position="1507"/>
    </location>
</feature>
<organism evidence="7 8">
    <name type="scientific">Paramecium sonneborni</name>
    <dbReference type="NCBI Taxonomy" id="65129"/>
    <lineage>
        <taxon>Eukaryota</taxon>
        <taxon>Sar</taxon>
        <taxon>Alveolata</taxon>
        <taxon>Ciliophora</taxon>
        <taxon>Intramacronucleata</taxon>
        <taxon>Oligohymenophorea</taxon>
        <taxon>Peniculida</taxon>
        <taxon>Parameciidae</taxon>
        <taxon>Paramecium</taxon>
    </lineage>
</organism>
<dbReference type="InterPro" id="IPR050349">
    <property type="entry name" value="WD_LIS1/nudF_dynein_reg"/>
</dbReference>
<feature type="compositionally biased region" description="Low complexity" evidence="5">
    <location>
        <begin position="885"/>
        <end position="896"/>
    </location>
</feature>
<proteinExistence type="predicted"/>
<evidence type="ECO:0000313" key="7">
    <source>
        <dbReference type="EMBL" id="CAD8100388.1"/>
    </source>
</evidence>
<evidence type="ECO:0000256" key="1">
    <source>
        <dbReference type="ARBA" id="ARBA00022574"/>
    </source>
</evidence>